<keyword evidence="2" id="KW-1185">Reference proteome</keyword>
<name>A0A8E4ZDT8_9CAUD</name>
<evidence type="ECO:0000313" key="1">
    <source>
        <dbReference type="EMBL" id="QQV91387.1"/>
    </source>
</evidence>
<accession>A0A8E4ZDT8</accession>
<proteinExistence type="predicted"/>
<sequence>MTKQGEEYLTTELQRFKNAVTALKADDVNYAAHEEKRESLLKYYNERIKSYEKQLGKIKSQRSISRNVTKAECKTKHCSV</sequence>
<reference evidence="1" key="1">
    <citation type="submission" date="2020-07" db="EMBL/GenBank/DDBJ databases">
        <title>Highly diverse flavobacterial phages as mortality factor during North Sea spring blooms.</title>
        <authorList>
            <person name="Bartlau N."/>
            <person name="Wichels A."/>
            <person name="Krohne G."/>
            <person name="Adriaenssens E.M."/>
            <person name="Heins A."/>
            <person name="Fuchs B.M."/>
            <person name="Amann R."/>
            <person name="Moraru C."/>
        </authorList>
    </citation>
    <scope>NUCLEOTIDE SEQUENCE</scope>
</reference>
<dbReference type="EMBL" id="MT732473">
    <property type="protein sequence ID" value="QQV91387.1"/>
    <property type="molecule type" value="Genomic_DNA"/>
</dbReference>
<gene>
    <name evidence="1" type="ORF">Leef1_23</name>
</gene>
<protein>
    <submittedName>
        <fullName evidence="1">Uncharacterized protein</fullName>
    </submittedName>
</protein>
<organism evidence="1 2">
    <name type="scientific">Polaribacter phage Leef_1</name>
    <dbReference type="NCBI Taxonomy" id="2745684"/>
    <lineage>
        <taxon>Viruses</taxon>
        <taxon>Duplodnaviria</taxon>
        <taxon>Heunggongvirae</taxon>
        <taxon>Uroviricota</taxon>
        <taxon>Caudoviricetes</taxon>
        <taxon>Helgolandviridae</taxon>
        <taxon>Leefvirus</taxon>
        <taxon>Leefvirus Leef</taxon>
    </lineage>
</organism>
<evidence type="ECO:0000313" key="2">
    <source>
        <dbReference type="Proteomes" id="UP000693839"/>
    </source>
</evidence>
<dbReference type="Proteomes" id="UP000693839">
    <property type="component" value="Segment"/>
</dbReference>